<evidence type="ECO:0000256" key="1">
    <source>
        <dbReference type="SAM" id="MobiDB-lite"/>
    </source>
</evidence>
<dbReference type="Proteomes" id="UP000271554">
    <property type="component" value="Chromosome"/>
</dbReference>
<dbReference type="EMBL" id="CP032698">
    <property type="protein sequence ID" value="AYG82817.1"/>
    <property type="molecule type" value="Genomic_DNA"/>
</dbReference>
<dbReference type="AlphaFoldDB" id="A0A387HQA8"/>
<gene>
    <name evidence="2" type="ORF">DWB77_05004</name>
</gene>
<dbReference type="KEGG" id="shun:DWB77_05004"/>
<dbReference type="RefSeq" id="WP_162952283.1">
    <property type="nucleotide sequence ID" value="NZ_CP032698.1"/>
</dbReference>
<proteinExistence type="predicted"/>
<organism evidence="2 3">
    <name type="scientific">Streptomyces hundungensis</name>
    <dbReference type="NCBI Taxonomy" id="1077946"/>
    <lineage>
        <taxon>Bacteria</taxon>
        <taxon>Bacillati</taxon>
        <taxon>Actinomycetota</taxon>
        <taxon>Actinomycetes</taxon>
        <taxon>Kitasatosporales</taxon>
        <taxon>Streptomycetaceae</taxon>
        <taxon>Streptomyces</taxon>
    </lineage>
</organism>
<protein>
    <submittedName>
        <fullName evidence="2">Uncharacterized protein</fullName>
    </submittedName>
</protein>
<sequence length="121" mass="12652">MTTPCSPGLPLPATTGREPAATAPAPGPSVRPKDDAEGVLSVLPFTVLTEQDASPAATAWAGDVLDVKMPFRHTPAARSTCACGRDRTAHGAQGVRALIEDHARHRTVCSLRDTSERRTAA</sequence>
<evidence type="ECO:0000313" key="3">
    <source>
        <dbReference type="Proteomes" id="UP000271554"/>
    </source>
</evidence>
<accession>A0A387HQA8</accession>
<evidence type="ECO:0000313" key="2">
    <source>
        <dbReference type="EMBL" id="AYG82817.1"/>
    </source>
</evidence>
<name>A0A387HQA8_9ACTN</name>
<keyword evidence="3" id="KW-1185">Reference proteome</keyword>
<reference evidence="2 3" key="1">
    <citation type="submission" date="2018-10" db="EMBL/GenBank/DDBJ databases">
        <title>Relationship between Morphology and Antimicrobial Activity in Streptomyces.</title>
        <authorList>
            <person name="Kang H.J."/>
            <person name="Kim S.B."/>
        </authorList>
    </citation>
    <scope>NUCLEOTIDE SEQUENCE [LARGE SCALE GENOMIC DNA]</scope>
    <source>
        <strain evidence="2 3">BH38</strain>
    </source>
</reference>
<feature type="region of interest" description="Disordered" evidence="1">
    <location>
        <begin position="1"/>
        <end position="35"/>
    </location>
</feature>